<feature type="compositionally biased region" description="Polar residues" evidence="1">
    <location>
        <begin position="472"/>
        <end position="484"/>
    </location>
</feature>
<evidence type="ECO:0000313" key="6">
    <source>
        <dbReference type="Proteomes" id="UP000011585"/>
    </source>
</evidence>
<dbReference type="RefSeq" id="WP_006054391.1">
    <property type="nucleotide sequence ID" value="NC_014729.1"/>
</dbReference>
<keyword evidence="2" id="KW-0812">Transmembrane</keyword>
<evidence type="ECO:0000256" key="2">
    <source>
        <dbReference type="SAM" id="Phobius"/>
    </source>
</evidence>
<protein>
    <submittedName>
        <fullName evidence="3">Uncharacterized protein</fullName>
    </submittedName>
</protein>
<dbReference type="KEGG" id="hbo:Hbor_15870"/>
<feature type="region of interest" description="Disordered" evidence="1">
    <location>
        <begin position="176"/>
        <end position="209"/>
    </location>
</feature>
<dbReference type="AlphaFoldDB" id="E4NL05"/>
<reference evidence="4 6" key="2">
    <citation type="journal article" date="2014" name="PLoS Genet.">
        <title>Phylogenetically driven sequencing of extremely halophilic archaea reveals strategies for static and dynamic osmo-response.</title>
        <authorList>
            <person name="Becker E.A."/>
            <person name="Seitzer P.M."/>
            <person name="Tritt A."/>
            <person name="Larsen D."/>
            <person name="Krusor M."/>
            <person name="Yao A.I."/>
            <person name="Wu D."/>
            <person name="Madern D."/>
            <person name="Eisen J.A."/>
            <person name="Darling A.E."/>
            <person name="Facciotti M.T."/>
        </authorList>
    </citation>
    <scope>NUCLEOTIDE SEQUENCE [LARGE SCALE GENOMIC DNA]</scope>
    <source>
        <strain evidence="4 6">DSM 11551</strain>
    </source>
</reference>
<name>E4NL05_HALBP</name>
<organism evidence="3 5">
    <name type="scientific">Halogeometricum borinquense (strain ATCC 700274 / DSM 11551 / JCM 10706 / KCTC 4070 / PR3)</name>
    <dbReference type="NCBI Taxonomy" id="469382"/>
    <lineage>
        <taxon>Archaea</taxon>
        <taxon>Methanobacteriati</taxon>
        <taxon>Methanobacteriota</taxon>
        <taxon>Stenosarchaea group</taxon>
        <taxon>Halobacteria</taxon>
        <taxon>Halobacteriales</taxon>
        <taxon>Haloferacaceae</taxon>
        <taxon>Halogeometricum</taxon>
    </lineage>
</organism>
<dbReference type="GeneID" id="9993406"/>
<dbReference type="eggNOG" id="arCOG02830">
    <property type="taxonomic scope" value="Archaea"/>
</dbReference>
<dbReference type="Proteomes" id="UP000006663">
    <property type="component" value="Chromosome"/>
</dbReference>
<feature type="transmembrane region" description="Helical" evidence="2">
    <location>
        <begin position="146"/>
        <end position="168"/>
    </location>
</feature>
<evidence type="ECO:0000313" key="3">
    <source>
        <dbReference type="EMBL" id="ADQ67157.1"/>
    </source>
</evidence>
<keyword evidence="5" id="KW-1185">Reference proteome</keyword>
<feature type="region of interest" description="Disordered" evidence="1">
    <location>
        <begin position="438"/>
        <end position="508"/>
    </location>
</feature>
<dbReference type="Proteomes" id="UP000011585">
    <property type="component" value="Unassembled WGS sequence"/>
</dbReference>
<dbReference type="EMBL" id="CP001690">
    <property type="protein sequence ID" value="ADQ67157.1"/>
    <property type="molecule type" value="Genomic_DNA"/>
</dbReference>
<reference evidence="3 5" key="1">
    <citation type="journal article" date="2009" name="Stand. Genomic Sci.">
        <title>Complete genome sequence of Halogeometricum borinquense type strain (PR3).</title>
        <authorList>
            <person name="Malfatti S."/>
            <person name="Tindall B.J."/>
            <person name="Schneider S."/>
            <person name="Fahnrich R."/>
            <person name="Lapidus A."/>
            <person name="Labuttii K."/>
            <person name="Copeland A."/>
            <person name="Glavina Del Rio T."/>
            <person name="Nolan M."/>
            <person name="Chen F."/>
            <person name="Lucas S."/>
            <person name="Tice H."/>
            <person name="Cheng J.F."/>
            <person name="Bruce D."/>
            <person name="Goodwin L."/>
            <person name="Pitluck S."/>
            <person name="Anderson I."/>
            <person name="Pati A."/>
            <person name="Ivanova N."/>
            <person name="Mavromatis K."/>
            <person name="Chen A."/>
            <person name="Palaniappan K."/>
            <person name="D'haeseleer P."/>
            <person name="Goker M."/>
            <person name="Bristow J."/>
            <person name="Eisen J.A."/>
            <person name="Markowitz V."/>
            <person name="Hugenholtz P."/>
            <person name="Kyrpides N.C."/>
            <person name="Klenk H.P."/>
            <person name="Chain P."/>
        </authorList>
    </citation>
    <scope>NUCLEOTIDE SEQUENCE [LARGE SCALE GENOMIC DNA]</scope>
    <source>
        <strain evidence="5">ATCC 700274 / DSM 11551 / JCM 10706 / KCTC 4070 / PR3</strain>
        <strain evidence="3">PR 3</strain>
    </source>
</reference>
<feature type="compositionally biased region" description="Low complexity" evidence="1">
    <location>
        <begin position="453"/>
        <end position="471"/>
    </location>
</feature>
<accession>E4NL05</accession>
<evidence type="ECO:0000313" key="4">
    <source>
        <dbReference type="EMBL" id="ELY29705.1"/>
    </source>
</evidence>
<dbReference type="PATRIC" id="fig|469382.19.peg.1053"/>
<evidence type="ECO:0000313" key="5">
    <source>
        <dbReference type="Proteomes" id="UP000006663"/>
    </source>
</evidence>
<sequence>MAIVPAYTFERWLHRLDGATFSAFVADLYASRGREVTVRDDGAVVLVDEGRVLVPIASRWRLRRPRVPNDADAIVAPAPSRRLRRVAVRRGLRLLGPTDIRNLALYGIDRRDAERLFEEYFGESPAVAAPESSDSSSSPLRRFDDVSLATIAAVVLIGLVVAAVFGPFGPGVAPAEDDAAQAGSNPVAVGMSDTADDGDEEQLFPPGIGPTGVTDSEMLAAAHADAVAGRSYRLVIRQSGTRDWNGRRWQDAWHQAEVENARHFGYTVTGYAQSTDSTPTAPTPTTSPDGADLVQYSAYADGEIVYVKTELRNNESFYRTPVSVNEYGYGVFERRASFAIQQYLTTTRTNVTRADRAQYPFRIVATGTPEHISNADRISDYRAEASVGSDGFVSVLNVSYDVTIENETREVSYRLEYAAIDEVNLSRPVWYDRAVNATVPPSLSDEPTRESNETTTETTATTTEATDSTATRITDSTATASAGNTGRKPRPSGRYQNAKRSGCPPDVV</sequence>
<evidence type="ECO:0000256" key="1">
    <source>
        <dbReference type="SAM" id="MobiDB-lite"/>
    </source>
</evidence>
<dbReference type="STRING" id="469382.Hbor_15870"/>
<keyword evidence="2" id="KW-1133">Transmembrane helix</keyword>
<keyword evidence="2" id="KW-0472">Membrane</keyword>
<gene>
    <name evidence="3" type="ordered locus">Hbor_15870</name>
    <name evidence="4" type="ORF">C499_05358</name>
</gene>
<dbReference type="EMBL" id="AOHT01000014">
    <property type="protein sequence ID" value="ELY29705.1"/>
    <property type="molecule type" value="Genomic_DNA"/>
</dbReference>
<dbReference type="OrthoDB" id="242565at2157"/>
<proteinExistence type="predicted"/>
<dbReference type="HOGENOM" id="CLU_028789_0_0_2"/>